<reference evidence="1 2" key="1">
    <citation type="submission" date="2013-11" db="EMBL/GenBank/DDBJ databases">
        <title>The Genome Sequence of Phytophthora parasitica P1976.</title>
        <authorList>
            <consortium name="The Broad Institute Genomics Platform"/>
            <person name="Russ C."/>
            <person name="Tyler B."/>
            <person name="Panabieres F."/>
            <person name="Shan W."/>
            <person name="Tripathy S."/>
            <person name="Grunwald N."/>
            <person name="Machado M."/>
            <person name="Johnson C.S."/>
            <person name="Walker B."/>
            <person name="Young S."/>
            <person name="Zeng Q."/>
            <person name="Gargeya S."/>
            <person name="Fitzgerald M."/>
            <person name="Haas B."/>
            <person name="Abouelleil A."/>
            <person name="Allen A.W."/>
            <person name="Alvarado L."/>
            <person name="Arachchi H.M."/>
            <person name="Berlin A.M."/>
            <person name="Chapman S.B."/>
            <person name="Gainer-Dewar J."/>
            <person name="Goldberg J."/>
            <person name="Griggs A."/>
            <person name="Gujja S."/>
            <person name="Hansen M."/>
            <person name="Howarth C."/>
            <person name="Imamovic A."/>
            <person name="Ireland A."/>
            <person name="Larimer J."/>
            <person name="McCowan C."/>
            <person name="Murphy C."/>
            <person name="Pearson M."/>
            <person name="Poon T.W."/>
            <person name="Priest M."/>
            <person name="Roberts A."/>
            <person name="Saif S."/>
            <person name="Shea T."/>
            <person name="Sisk P."/>
            <person name="Sykes S."/>
            <person name="Wortman J."/>
            <person name="Nusbaum C."/>
            <person name="Birren B."/>
        </authorList>
    </citation>
    <scope>NUCLEOTIDE SEQUENCE [LARGE SCALE GENOMIC DNA]</scope>
    <source>
        <strain evidence="1 2">P1976</strain>
    </source>
</reference>
<accession>A0A080ZWA2</accession>
<comment type="caution">
    <text evidence="1">The sequence shown here is derived from an EMBL/GenBank/DDBJ whole genome shotgun (WGS) entry which is preliminary data.</text>
</comment>
<gene>
    <name evidence="1" type="ORF">F444_12660</name>
</gene>
<name>A0A080ZWA2_PHYNI</name>
<evidence type="ECO:0000313" key="2">
    <source>
        <dbReference type="Proteomes" id="UP000028582"/>
    </source>
</evidence>
<protein>
    <submittedName>
        <fullName evidence="1">Uncharacterized protein</fullName>
    </submittedName>
</protein>
<evidence type="ECO:0000313" key="1">
    <source>
        <dbReference type="EMBL" id="ETO70913.1"/>
    </source>
</evidence>
<dbReference type="Proteomes" id="UP000028582">
    <property type="component" value="Unassembled WGS sequence"/>
</dbReference>
<dbReference type="OrthoDB" id="115820at2759"/>
<dbReference type="EMBL" id="ANJA01002250">
    <property type="protein sequence ID" value="ETO70913.1"/>
    <property type="molecule type" value="Genomic_DNA"/>
</dbReference>
<organism evidence="1 2">
    <name type="scientific">Phytophthora nicotianae P1976</name>
    <dbReference type="NCBI Taxonomy" id="1317066"/>
    <lineage>
        <taxon>Eukaryota</taxon>
        <taxon>Sar</taxon>
        <taxon>Stramenopiles</taxon>
        <taxon>Oomycota</taxon>
        <taxon>Peronosporomycetes</taxon>
        <taxon>Peronosporales</taxon>
        <taxon>Peronosporaceae</taxon>
        <taxon>Phytophthora</taxon>
    </lineage>
</organism>
<sequence length="107" mass="12407">MQDDIQLSYELKKPSLAQTRMWSKSCCTTKAKRKEASRQSSKVYSIKRELDKVGLWEFDDNKDEDESMGESADEGPKRAARWVPFNDNLATAKSLAQLEWTQFIDLR</sequence>
<proteinExistence type="predicted"/>
<dbReference type="AlphaFoldDB" id="A0A080ZWA2"/>